<keyword evidence="1" id="KW-0862">Zinc</keyword>
<keyword evidence="1" id="KW-0863">Zinc-finger</keyword>
<proteinExistence type="predicted"/>
<dbReference type="PRINTS" id="PR00405">
    <property type="entry name" value="REVINTRACTNG"/>
</dbReference>
<dbReference type="CDD" id="cd08838">
    <property type="entry name" value="ArfGap_AGFG"/>
    <property type="match status" value="1"/>
</dbReference>
<accession>A0A9Q0R4Q0</accession>
<dbReference type="SMART" id="SM00105">
    <property type="entry name" value="ArfGap"/>
    <property type="match status" value="1"/>
</dbReference>
<dbReference type="GO" id="GO:0008270">
    <property type="term" value="F:zinc ion binding"/>
    <property type="evidence" value="ECO:0007669"/>
    <property type="project" value="UniProtKB-KW"/>
</dbReference>
<dbReference type="Proteomes" id="UP001149090">
    <property type="component" value="Unassembled WGS sequence"/>
</dbReference>
<dbReference type="PANTHER" id="PTHR46085">
    <property type="entry name" value="ARFGAP/RECO-RELATED"/>
    <property type="match status" value="1"/>
</dbReference>
<dbReference type="PANTHER" id="PTHR46085:SF3">
    <property type="entry name" value="ARF GTPASE ACTIVATING PROTEIN"/>
    <property type="match status" value="1"/>
</dbReference>
<protein>
    <recommendedName>
        <fullName evidence="3">Arf-GAP domain-containing protein</fullName>
    </recommendedName>
</protein>
<gene>
    <name evidence="4" type="ORF">M0811_13616</name>
</gene>
<dbReference type="OrthoDB" id="6036at2759"/>
<name>A0A9Q0R4Q0_ANAIG</name>
<reference evidence="4" key="1">
    <citation type="submission" date="2022-10" db="EMBL/GenBank/DDBJ databases">
        <title>Novel sulphate-reducing endosymbionts in the free-living metamonad Anaeramoeba.</title>
        <authorList>
            <person name="Jerlstrom-Hultqvist J."/>
            <person name="Cepicka I."/>
            <person name="Gallot-Lavallee L."/>
            <person name="Salas-Leiva D."/>
            <person name="Curtis B.A."/>
            <person name="Zahonova K."/>
            <person name="Pipaliya S."/>
            <person name="Dacks J."/>
            <person name="Roger A.J."/>
        </authorList>
    </citation>
    <scope>NUCLEOTIDE SEQUENCE</scope>
    <source>
        <strain evidence="4">BMAN</strain>
    </source>
</reference>
<evidence type="ECO:0000256" key="2">
    <source>
        <dbReference type="SAM" id="MobiDB-lite"/>
    </source>
</evidence>
<dbReference type="GO" id="GO:0005096">
    <property type="term" value="F:GTPase activator activity"/>
    <property type="evidence" value="ECO:0007669"/>
    <property type="project" value="InterPro"/>
</dbReference>
<dbReference type="InterPro" id="IPR001164">
    <property type="entry name" value="ArfGAP_dom"/>
</dbReference>
<dbReference type="InterPro" id="IPR044820">
    <property type="entry name" value="AGD14-like"/>
</dbReference>
<evidence type="ECO:0000313" key="4">
    <source>
        <dbReference type="EMBL" id="KAJ5066418.1"/>
    </source>
</evidence>
<keyword evidence="1" id="KW-0479">Metal-binding</keyword>
<dbReference type="SUPFAM" id="SSF57863">
    <property type="entry name" value="ArfGap/RecO-like zinc finger"/>
    <property type="match status" value="1"/>
</dbReference>
<dbReference type="InterPro" id="IPR038508">
    <property type="entry name" value="ArfGAP_dom_sf"/>
</dbReference>
<organism evidence="4 5">
    <name type="scientific">Anaeramoeba ignava</name>
    <name type="common">Anaerobic marine amoeba</name>
    <dbReference type="NCBI Taxonomy" id="1746090"/>
    <lineage>
        <taxon>Eukaryota</taxon>
        <taxon>Metamonada</taxon>
        <taxon>Anaeramoebidae</taxon>
        <taxon>Anaeramoeba</taxon>
    </lineage>
</organism>
<feature type="region of interest" description="Disordered" evidence="2">
    <location>
        <begin position="154"/>
        <end position="176"/>
    </location>
</feature>
<dbReference type="AlphaFoldDB" id="A0A9Q0R4Q0"/>
<evidence type="ECO:0000256" key="1">
    <source>
        <dbReference type="PROSITE-ProRule" id="PRU00288"/>
    </source>
</evidence>
<dbReference type="Gene3D" id="1.10.220.150">
    <property type="entry name" value="Arf GTPase activating protein"/>
    <property type="match status" value="1"/>
</dbReference>
<sequence>MQDKRDNIRKSTIILKKLMKKPENSVCANCQELGPQYVCFPYATFVCTICSGIHRHFSHRIKGVGVSTFSSEELNQLIQGGNGVDKIKYLANWTEEKFPFPKAGDRKKIEQFIQLKYIEKLWYKNFEEDDFPPIQKVEDVMKTTDLPKIIIIEKKKKNNQKKENNQNNQNKENKENKMLIDLDHEVIIQKTPKIENEKIEKNEKIENEKILKKDPFSAIWENLENDK</sequence>
<dbReference type="InterPro" id="IPR037278">
    <property type="entry name" value="ARFGAP/RecO"/>
</dbReference>
<comment type="caution">
    <text evidence="4">The sequence shown here is derived from an EMBL/GenBank/DDBJ whole genome shotgun (WGS) entry which is preliminary data.</text>
</comment>
<keyword evidence="5" id="KW-1185">Reference proteome</keyword>
<dbReference type="EMBL" id="JAPDFW010000143">
    <property type="protein sequence ID" value="KAJ5066418.1"/>
    <property type="molecule type" value="Genomic_DNA"/>
</dbReference>
<dbReference type="Pfam" id="PF01412">
    <property type="entry name" value="ArfGap"/>
    <property type="match status" value="1"/>
</dbReference>
<evidence type="ECO:0000313" key="5">
    <source>
        <dbReference type="Proteomes" id="UP001149090"/>
    </source>
</evidence>
<evidence type="ECO:0000259" key="3">
    <source>
        <dbReference type="PROSITE" id="PS50115"/>
    </source>
</evidence>
<feature type="domain" description="Arf-GAP" evidence="3">
    <location>
        <begin position="12"/>
        <end position="130"/>
    </location>
</feature>
<dbReference type="PROSITE" id="PS50115">
    <property type="entry name" value="ARFGAP"/>
    <property type="match status" value="1"/>
</dbReference>